<reference evidence="1 2" key="1">
    <citation type="submission" date="2019-04" db="EMBL/GenBank/DDBJ databases">
        <title>Corynebacterium endometrii sp. nov., isolated from the uterus of a cow with endometritis.</title>
        <authorList>
            <person name="Ballas P."/>
            <person name="Ruckert C."/>
            <person name="Wagener K."/>
            <person name="Drillich M."/>
            <person name="Kaempfer P."/>
            <person name="Busse H.-J."/>
            <person name="Ehling-Schulz M."/>
        </authorList>
    </citation>
    <scope>NUCLEOTIDE SEQUENCE [LARGE SCALE GENOMIC DNA]</scope>
    <source>
        <strain evidence="1 2">LMM-1653</strain>
    </source>
</reference>
<organism evidence="1 2">
    <name type="scientific">Corynebacterium endometrii</name>
    <dbReference type="NCBI Taxonomy" id="2488819"/>
    <lineage>
        <taxon>Bacteria</taxon>
        <taxon>Bacillati</taxon>
        <taxon>Actinomycetota</taxon>
        <taxon>Actinomycetes</taxon>
        <taxon>Mycobacteriales</taxon>
        <taxon>Corynebacteriaceae</taxon>
        <taxon>Corynebacterium</taxon>
    </lineage>
</organism>
<dbReference type="EMBL" id="CP039247">
    <property type="protein sequence ID" value="QCB27390.1"/>
    <property type="molecule type" value="Genomic_DNA"/>
</dbReference>
<proteinExistence type="predicted"/>
<dbReference type="KEGG" id="cee:CENDO_00400"/>
<sequence length="42" mass="4846">MVDLVAEQFLMRVQADVGYVEGRPRQKERSLERPMVLGVVSR</sequence>
<gene>
    <name evidence="1" type="ORF">CENDO_00400</name>
</gene>
<name>A0A4P7QDP6_9CORY</name>
<protein>
    <submittedName>
        <fullName evidence="1">Uncharacterized protein</fullName>
    </submittedName>
</protein>
<dbReference type="Proteomes" id="UP000296352">
    <property type="component" value="Chromosome"/>
</dbReference>
<accession>A0A4P7QDP6</accession>
<evidence type="ECO:0000313" key="2">
    <source>
        <dbReference type="Proteomes" id="UP000296352"/>
    </source>
</evidence>
<evidence type="ECO:0000313" key="1">
    <source>
        <dbReference type="EMBL" id="QCB27390.1"/>
    </source>
</evidence>
<dbReference type="AlphaFoldDB" id="A0A4P7QDP6"/>
<keyword evidence="2" id="KW-1185">Reference proteome</keyword>